<name>A0A9D2IBL8_9BACT</name>
<protein>
    <submittedName>
        <fullName evidence="2">PorT family protein</fullName>
    </submittedName>
</protein>
<dbReference type="AlphaFoldDB" id="A0A9D2IBL8"/>
<proteinExistence type="predicted"/>
<feature type="chain" id="PRO_5039730304" evidence="1">
    <location>
        <begin position="23"/>
        <end position="286"/>
    </location>
</feature>
<keyword evidence="1" id="KW-0732">Signal</keyword>
<feature type="signal peptide" evidence="1">
    <location>
        <begin position="1"/>
        <end position="22"/>
    </location>
</feature>
<dbReference type="EMBL" id="DWYR01000011">
    <property type="protein sequence ID" value="HJA98790.1"/>
    <property type="molecule type" value="Genomic_DNA"/>
</dbReference>
<reference evidence="2" key="1">
    <citation type="journal article" date="2021" name="PeerJ">
        <title>Extensive microbial diversity within the chicken gut microbiome revealed by metagenomics and culture.</title>
        <authorList>
            <person name="Gilroy R."/>
            <person name="Ravi A."/>
            <person name="Getino M."/>
            <person name="Pursley I."/>
            <person name="Horton D.L."/>
            <person name="Alikhan N.F."/>
            <person name="Baker D."/>
            <person name="Gharbi K."/>
            <person name="Hall N."/>
            <person name="Watson M."/>
            <person name="Adriaenssens E.M."/>
            <person name="Foster-Nyarko E."/>
            <person name="Jarju S."/>
            <person name="Secka A."/>
            <person name="Antonio M."/>
            <person name="Oren A."/>
            <person name="Chaudhuri R.R."/>
            <person name="La Ragione R."/>
            <person name="Hildebrand F."/>
            <person name="Pallen M.J."/>
        </authorList>
    </citation>
    <scope>NUCLEOTIDE SEQUENCE</scope>
    <source>
        <strain evidence="2">CHK169-11906</strain>
    </source>
</reference>
<sequence length="286" mass="32785">MRRFLAICLLLGAVVWGGQAYAQHTLGVTGGYGSGTARFYPEQETRSIWGCYTAGVTWRYYGPQRFVGGFGVDFEFLQRGFSYAPNVSKGDDPSTFKWYTRRVNSLVLPIVWQPHIYLLKNRMRVFLDLSVYFSYNISSTYVNDYARAQYEAAGPGSPQYGKPWRGEYDFKVARDNRWGYGLAGGGGFAVLVDRLEFSLRVRYYFGYSDLLRNRNKYAGNTTDIASSKPAENPFTHTPLRSPLDNLTFTVGISYRFNKGGFTEWSNHRHKREKVKESFDYKGQTKK</sequence>
<dbReference type="Proteomes" id="UP000824259">
    <property type="component" value="Unassembled WGS sequence"/>
</dbReference>
<accession>A0A9D2IBL8</accession>
<reference evidence="2" key="2">
    <citation type="submission" date="2021-04" db="EMBL/GenBank/DDBJ databases">
        <authorList>
            <person name="Gilroy R."/>
        </authorList>
    </citation>
    <scope>NUCLEOTIDE SEQUENCE</scope>
    <source>
        <strain evidence="2">CHK169-11906</strain>
    </source>
</reference>
<comment type="caution">
    <text evidence="2">The sequence shown here is derived from an EMBL/GenBank/DDBJ whole genome shotgun (WGS) entry which is preliminary data.</text>
</comment>
<evidence type="ECO:0000256" key="1">
    <source>
        <dbReference type="SAM" id="SignalP"/>
    </source>
</evidence>
<gene>
    <name evidence="2" type="ORF">H9779_04210</name>
</gene>
<evidence type="ECO:0000313" key="3">
    <source>
        <dbReference type="Proteomes" id="UP000824259"/>
    </source>
</evidence>
<evidence type="ECO:0000313" key="2">
    <source>
        <dbReference type="EMBL" id="HJA98790.1"/>
    </source>
</evidence>
<organism evidence="2 3">
    <name type="scientific">Candidatus Alistipes avicola</name>
    <dbReference type="NCBI Taxonomy" id="2838432"/>
    <lineage>
        <taxon>Bacteria</taxon>
        <taxon>Pseudomonadati</taxon>
        <taxon>Bacteroidota</taxon>
        <taxon>Bacteroidia</taxon>
        <taxon>Bacteroidales</taxon>
        <taxon>Rikenellaceae</taxon>
        <taxon>Alistipes</taxon>
    </lineage>
</organism>